<keyword evidence="3" id="KW-0804">Transcription</keyword>
<gene>
    <name evidence="5" type="ORF">GCM10010468_22920</name>
</gene>
<comment type="caution">
    <text evidence="5">The sequence shown here is derived from an EMBL/GenBank/DDBJ whole genome shotgun (WGS) entry which is preliminary data.</text>
</comment>
<evidence type="ECO:0000259" key="4">
    <source>
        <dbReference type="PROSITE" id="PS01124"/>
    </source>
</evidence>
<protein>
    <recommendedName>
        <fullName evidence="4">HTH araC/xylS-type domain-containing protein</fullName>
    </recommendedName>
</protein>
<keyword evidence="2" id="KW-0238">DNA-binding</keyword>
<evidence type="ECO:0000256" key="1">
    <source>
        <dbReference type="ARBA" id="ARBA00023015"/>
    </source>
</evidence>
<evidence type="ECO:0000256" key="2">
    <source>
        <dbReference type="ARBA" id="ARBA00023125"/>
    </source>
</evidence>
<dbReference type="EMBL" id="BAAAUV010000005">
    <property type="protein sequence ID" value="GAA3207046.1"/>
    <property type="molecule type" value="Genomic_DNA"/>
</dbReference>
<reference evidence="6" key="1">
    <citation type="journal article" date="2019" name="Int. J. Syst. Evol. Microbiol.">
        <title>The Global Catalogue of Microorganisms (GCM) 10K type strain sequencing project: providing services to taxonomists for standard genome sequencing and annotation.</title>
        <authorList>
            <consortium name="The Broad Institute Genomics Platform"/>
            <consortium name="The Broad Institute Genome Sequencing Center for Infectious Disease"/>
            <person name="Wu L."/>
            <person name="Ma J."/>
        </authorList>
    </citation>
    <scope>NUCLEOTIDE SEQUENCE [LARGE SCALE GENOMIC DNA]</scope>
    <source>
        <strain evidence="6">JCM 9377</strain>
    </source>
</reference>
<dbReference type="SMART" id="SM00342">
    <property type="entry name" value="HTH_ARAC"/>
    <property type="match status" value="1"/>
</dbReference>
<accession>A0ABP6Q9V3</accession>
<organism evidence="5 6">
    <name type="scientific">Actinocorallia longicatena</name>
    <dbReference type="NCBI Taxonomy" id="111803"/>
    <lineage>
        <taxon>Bacteria</taxon>
        <taxon>Bacillati</taxon>
        <taxon>Actinomycetota</taxon>
        <taxon>Actinomycetes</taxon>
        <taxon>Streptosporangiales</taxon>
        <taxon>Thermomonosporaceae</taxon>
        <taxon>Actinocorallia</taxon>
    </lineage>
</organism>
<evidence type="ECO:0000313" key="5">
    <source>
        <dbReference type="EMBL" id="GAA3207046.1"/>
    </source>
</evidence>
<keyword evidence="6" id="KW-1185">Reference proteome</keyword>
<dbReference type="Gene3D" id="1.10.10.60">
    <property type="entry name" value="Homeodomain-like"/>
    <property type="match status" value="1"/>
</dbReference>
<evidence type="ECO:0000313" key="6">
    <source>
        <dbReference type="Proteomes" id="UP001501237"/>
    </source>
</evidence>
<dbReference type="PANTHER" id="PTHR46796">
    <property type="entry name" value="HTH-TYPE TRANSCRIPTIONAL ACTIVATOR RHAS-RELATED"/>
    <property type="match status" value="1"/>
</dbReference>
<evidence type="ECO:0000256" key="3">
    <source>
        <dbReference type="ARBA" id="ARBA00023163"/>
    </source>
</evidence>
<dbReference type="InterPro" id="IPR050204">
    <property type="entry name" value="AraC_XylS_family_regulators"/>
</dbReference>
<sequence length="238" mass="25835">MGWEFEDRASEAPHIDRVWRCRTSGVAEMTSVATAHWTFVVWEEDGAVRATVQGPESRAARAPVPCDTEFLGVRFALGASLRTVPMHRLVDGHVPLGEVTRRSFLLAGHRRPLPGYDDAEDLVAALTADRVLIGDPVVGRTLAGRPAGLTPRSVRRHFLASTGLTPQAVGRIERARSAASLLQAGTPISEVVHALGYYDHPHLARSLRRFVGATASGLRPRAPGPMSFLYKPRARPAS</sequence>
<keyword evidence="1" id="KW-0805">Transcription regulation</keyword>
<name>A0ABP6Q9V3_9ACTN</name>
<dbReference type="Proteomes" id="UP001501237">
    <property type="component" value="Unassembled WGS sequence"/>
</dbReference>
<dbReference type="InterPro" id="IPR018060">
    <property type="entry name" value="HTH_AraC"/>
</dbReference>
<dbReference type="PROSITE" id="PS01124">
    <property type="entry name" value="HTH_ARAC_FAMILY_2"/>
    <property type="match status" value="1"/>
</dbReference>
<dbReference type="RefSeq" id="WP_344825977.1">
    <property type="nucleotide sequence ID" value="NZ_BAAAUV010000005.1"/>
</dbReference>
<dbReference type="Pfam" id="PF12833">
    <property type="entry name" value="HTH_18"/>
    <property type="match status" value="1"/>
</dbReference>
<feature type="domain" description="HTH araC/xylS-type" evidence="4">
    <location>
        <begin position="147"/>
        <end position="221"/>
    </location>
</feature>
<proteinExistence type="predicted"/>